<reference evidence="1 2" key="1">
    <citation type="submission" date="2022-12" db="EMBL/GenBank/DDBJ databases">
        <title>Draft genome sequence of Paenibacillus sp. dW9.</title>
        <authorList>
            <person name="Choi E.-W."/>
            <person name="Kim D.-U."/>
        </authorList>
    </citation>
    <scope>NUCLEOTIDE SEQUENCE [LARGE SCALE GENOMIC DNA]</scope>
    <source>
        <strain evidence="2">dW9</strain>
    </source>
</reference>
<protein>
    <submittedName>
        <fullName evidence="1">Uncharacterized protein</fullName>
    </submittedName>
</protein>
<accession>A0ABT4QIT7</accession>
<dbReference type="InterPro" id="IPR058600">
    <property type="entry name" value="YhjD-like"/>
</dbReference>
<dbReference type="Proteomes" id="UP001527882">
    <property type="component" value="Unassembled WGS sequence"/>
</dbReference>
<proteinExistence type="predicted"/>
<dbReference type="RefSeq" id="WP_269885332.1">
    <property type="nucleotide sequence ID" value="NZ_JAQAGZ010000027.1"/>
</dbReference>
<sequence>MRTMADDDELLRIRESVILPLVLTAFDRDCRLIAAAVKTPGPYVDTIQRAMDRITADLTRHRRYFRTHGIKLFDPEWTAQGIETGYLYKKYERKFVMLTETLRVDAELYMRKYLGENIVRFLRMDLPDHLQVLHLDRAWED</sequence>
<keyword evidence="2" id="KW-1185">Reference proteome</keyword>
<evidence type="ECO:0000313" key="1">
    <source>
        <dbReference type="EMBL" id="MCZ8516796.1"/>
    </source>
</evidence>
<evidence type="ECO:0000313" key="2">
    <source>
        <dbReference type="Proteomes" id="UP001527882"/>
    </source>
</evidence>
<name>A0ABT4QIT7_9BACL</name>
<dbReference type="Pfam" id="PF26325">
    <property type="entry name" value="YhjD"/>
    <property type="match status" value="1"/>
</dbReference>
<organism evidence="1 2">
    <name type="scientific">Paenibacillus gyeongsangnamensis</name>
    <dbReference type="NCBI Taxonomy" id="3388067"/>
    <lineage>
        <taxon>Bacteria</taxon>
        <taxon>Bacillati</taxon>
        <taxon>Bacillota</taxon>
        <taxon>Bacilli</taxon>
        <taxon>Bacillales</taxon>
        <taxon>Paenibacillaceae</taxon>
        <taxon>Paenibacillus</taxon>
    </lineage>
</organism>
<dbReference type="EMBL" id="JAQAGZ010000027">
    <property type="protein sequence ID" value="MCZ8516796.1"/>
    <property type="molecule type" value="Genomic_DNA"/>
</dbReference>
<comment type="caution">
    <text evidence="1">The sequence shown here is derived from an EMBL/GenBank/DDBJ whole genome shotgun (WGS) entry which is preliminary data.</text>
</comment>
<gene>
    <name evidence="1" type="ORF">O9H85_31415</name>
</gene>